<gene>
    <name evidence="2" type="ORF">ACFONP_06985</name>
</gene>
<dbReference type="Gene3D" id="3.90.226.10">
    <property type="entry name" value="2-enoyl-CoA Hydratase, Chain A, domain 1"/>
    <property type="match status" value="1"/>
</dbReference>
<organism evidence="2 3">
    <name type="scientific">Parvularcula lutaonensis</name>
    <dbReference type="NCBI Taxonomy" id="491923"/>
    <lineage>
        <taxon>Bacteria</taxon>
        <taxon>Pseudomonadati</taxon>
        <taxon>Pseudomonadota</taxon>
        <taxon>Alphaproteobacteria</taxon>
        <taxon>Parvularculales</taxon>
        <taxon>Parvularculaceae</taxon>
        <taxon>Parvularcula</taxon>
    </lineage>
</organism>
<proteinExistence type="inferred from homology"/>
<dbReference type="Gene3D" id="1.10.12.10">
    <property type="entry name" value="Lyase 2-enoyl-coa Hydratase, Chain A, domain 2"/>
    <property type="match status" value="1"/>
</dbReference>
<protein>
    <submittedName>
        <fullName evidence="2">Enoyl-CoA hydratase/isomerase family protein</fullName>
    </submittedName>
</protein>
<evidence type="ECO:0000256" key="1">
    <source>
        <dbReference type="ARBA" id="ARBA00005254"/>
    </source>
</evidence>
<accession>A0ABV7MAI9</accession>
<reference evidence="3" key="1">
    <citation type="journal article" date="2019" name="Int. J. Syst. Evol. Microbiol.">
        <title>The Global Catalogue of Microorganisms (GCM) 10K type strain sequencing project: providing services to taxonomists for standard genome sequencing and annotation.</title>
        <authorList>
            <consortium name="The Broad Institute Genomics Platform"/>
            <consortium name="The Broad Institute Genome Sequencing Center for Infectious Disease"/>
            <person name="Wu L."/>
            <person name="Ma J."/>
        </authorList>
    </citation>
    <scope>NUCLEOTIDE SEQUENCE [LARGE SCALE GENOMIC DNA]</scope>
    <source>
        <strain evidence="3">KCTC 22245</strain>
    </source>
</reference>
<dbReference type="InterPro" id="IPR051683">
    <property type="entry name" value="Enoyl-CoA_Hydratase/Isomerase"/>
</dbReference>
<dbReference type="Pfam" id="PF00378">
    <property type="entry name" value="ECH_1"/>
    <property type="match status" value="1"/>
</dbReference>
<dbReference type="PANTHER" id="PTHR42964">
    <property type="entry name" value="ENOYL-COA HYDRATASE"/>
    <property type="match status" value="1"/>
</dbReference>
<dbReference type="PANTHER" id="PTHR42964:SF1">
    <property type="entry name" value="POLYKETIDE BIOSYNTHESIS ENOYL-COA HYDRATASE PKSH-RELATED"/>
    <property type="match status" value="1"/>
</dbReference>
<evidence type="ECO:0000313" key="2">
    <source>
        <dbReference type="EMBL" id="MFC3302474.1"/>
    </source>
</evidence>
<keyword evidence="3" id="KW-1185">Reference proteome</keyword>
<dbReference type="CDD" id="cd06558">
    <property type="entry name" value="crotonase-like"/>
    <property type="match status" value="1"/>
</dbReference>
<dbReference type="EMBL" id="JBHRVA010000002">
    <property type="protein sequence ID" value="MFC3302474.1"/>
    <property type="molecule type" value="Genomic_DNA"/>
</dbReference>
<comment type="similarity">
    <text evidence="1">Belongs to the enoyl-CoA hydratase/isomerase family.</text>
</comment>
<dbReference type="SUPFAM" id="SSF52096">
    <property type="entry name" value="ClpP/crotonase"/>
    <property type="match status" value="1"/>
</dbReference>
<evidence type="ECO:0000313" key="3">
    <source>
        <dbReference type="Proteomes" id="UP001595607"/>
    </source>
</evidence>
<dbReference type="InterPro" id="IPR014748">
    <property type="entry name" value="Enoyl-CoA_hydra_C"/>
</dbReference>
<dbReference type="RefSeq" id="WP_189570761.1">
    <property type="nucleotide sequence ID" value="NZ_BMXU01000001.1"/>
</dbReference>
<dbReference type="Proteomes" id="UP001595607">
    <property type="component" value="Unassembled WGS sequence"/>
</dbReference>
<name>A0ABV7MAI9_9PROT</name>
<dbReference type="InterPro" id="IPR029045">
    <property type="entry name" value="ClpP/crotonase-like_dom_sf"/>
</dbReference>
<sequence length="268" mass="28146">MTDLPTSKVLNASVEGGWLTIKFDDPARKNALSQEMSRDLSSALAAVADDRSVRGITLRGEGGVFCAGGDLKGMAKHIFSGDLEAIAAMSRAGGDLFDQVKNQPQPILALIDGPALAGGLGLACCADIVAVTKAASFALTETQLGIPPAQIAPHVVARIGLPQAKRLMLTGAKFDGEEALRLGLADSLVPDSHGLDDFEAAIRRQVLQCAPAANAATKKLALASVRLPAEEMKKLAAEMFTECLLSEEGREGIASFVEKRKPSWRQDG</sequence>
<comment type="caution">
    <text evidence="2">The sequence shown here is derived from an EMBL/GenBank/DDBJ whole genome shotgun (WGS) entry which is preliminary data.</text>
</comment>
<dbReference type="InterPro" id="IPR001753">
    <property type="entry name" value="Enoyl-CoA_hydra/iso"/>
</dbReference>